<dbReference type="AlphaFoldDB" id="A0A3N1DB00"/>
<dbReference type="OrthoDB" id="3543971at2"/>
<dbReference type="EMBL" id="RJKE01000001">
    <property type="protein sequence ID" value="ROO90705.1"/>
    <property type="molecule type" value="Genomic_DNA"/>
</dbReference>
<name>A0A3N1DB00_9ACTN</name>
<proteinExistence type="predicted"/>
<accession>A0A3N1DB00</accession>
<keyword evidence="2" id="KW-1185">Reference proteome</keyword>
<organism evidence="1 2">
    <name type="scientific">Actinocorallia herbida</name>
    <dbReference type="NCBI Taxonomy" id="58109"/>
    <lineage>
        <taxon>Bacteria</taxon>
        <taxon>Bacillati</taxon>
        <taxon>Actinomycetota</taxon>
        <taxon>Actinomycetes</taxon>
        <taxon>Streptosporangiales</taxon>
        <taxon>Thermomonosporaceae</taxon>
        <taxon>Actinocorallia</taxon>
    </lineage>
</organism>
<evidence type="ECO:0000313" key="2">
    <source>
        <dbReference type="Proteomes" id="UP000272400"/>
    </source>
</evidence>
<dbReference type="Proteomes" id="UP000272400">
    <property type="component" value="Unassembled WGS sequence"/>
</dbReference>
<sequence>MALDAVLAAIDAVAWRGIPDHSGFYAPESAQEGLRALALATALPIAAAAAARLEGGGVLHDHSGVLLPAAAPAAPILLSIAEHGHPKAQGTAIVVLSDCLGLSPYAKDDRWDGLPLCCAVAAPVQAAAHVVLTQGEDGRKLPRSAAAHWRLQVAEWAPDGADVLVVGSLAGRLPSDRLTVEVPASGRAAAQVGEGVREAAGEGSALLRLRGLTAGHVRTGAVLCGACCAEKGV</sequence>
<comment type="caution">
    <text evidence="1">The sequence shown here is derived from an EMBL/GenBank/DDBJ whole genome shotgun (WGS) entry which is preliminary data.</text>
</comment>
<reference evidence="1 2" key="1">
    <citation type="submission" date="2018-11" db="EMBL/GenBank/DDBJ databases">
        <title>Sequencing the genomes of 1000 actinobacteria strains.</title>
        <authorList>
            <person name="Klenk H.-P."/>
        </authorList>
    </citation>
    <scope>NUCLEOTIDE SEQUENCE [LARGE SCALE GENOMIC DNA]</scope>
    <source>
        <strain evidence="1 2">DSM 44254</strain>
    </source>
</reference>
<dbReference type="RefSeq" id="WP_123669624.1">
    <property type="nucleotide sequence ID" value="NZ_RJKE01000001.1"/>
</dbReference>
<evidence type="ECO:0000313" key="1">
    <source>
        <dbReference type="EMBL" id="ROO90705.1"/>
    </source>
</evidence>
<gene>
    <name evidence="1" type="ORF">EDD29_8443</name>
</gene>
<protein>
    <submittedName>
        <fullName evidence="1">Uncharacterized protein</fullName>
    </submittedName>
</protein>